<reference evidence="3 4" key="1">
    <citation type="journal article" date="2017" name="Nature">
        <title>Atmospheric trace gases support primary production in Antarctic desert surface soil.</title>
        <authorList>
            <person name="Ji M."/>
            <person name="Greening C."/>
            <person name="Vanwonterghem I."/>
            <person name="Carere C.R."/>
            <person name="Bay S.K."/>
            <person name="Steen J.A."/>
            <person name="Montgomery K."/>
            <person name="Lines T."/>
            <person name="Beardall J."/>
            <person name="van Dorst J."/>
            <person name="Snape I."/>
            <person name="Stott M.B."/>
            <person name="Hugenholtz P."/>
            <person name="Ferrari B.C."/>
        </authorList>
    </citation>
    <scope>NUCLEOTIDE SEQUENCE [LARGE SCALE GENOMIC DNA]</scope>
    <source>
        <strain evidence="3">RRmetagenome_bin12</strain>
    </source>
</reference>
<dbReference type="Proteomes" id="UP000248724">
    <property type="component" value="Unassembled WGS sequence"/>
</dbReference>
<sequence length="356" mass="38879">MNVRSASFRDLARVEQLYRDALAADESGPGPHPDSPVPEATLLRLWYALSKTLSSLVPLSDTGGVLFVAEDDAEGVVGFIQAQSTSTRPSVWQIVNLCVAQSAAGHFARERLLTHLCNHGLEQGVHRFHVRLPLGHALVGVFLEHGFTQFATEQILFHDNPEQITRGDAQALPIRPARREDAAAIHLLYRRVTPSHIAGFEAPSLKTWQASFAQGSVARIGRDEVKHFVAEHPGVVGWAAVRPAGAGRPSILSIMCEAHDPAIREGFLDAILAELPPQPMSCVLRHYDSELIRSLQNRGFAVYGTQLLLVRDLGIKVRIRAVAKQSKQVLAHAGVASSHAAAPSLTVLRPPERRER</sequence>
<evidence type="ECO:0000313" key="5">
    <source>
        <dbReference type="Proteomes" id="UP000606991"/>
    </source>
</evidence>
<reference evidence="3" key="2">
    <citation type="submission" date="2018-05" db="EMBL/GenBank/DDBJ databases">
        <authorList>
            <person name="Ferrari B."/>
        </authorList>
    </citation>
    <scope>NUCLEOTIDE SEQUENCE</scope>
    <source>
        <strain evidence="3">RRmetagenome_bin12</strain>
    </source>
</reference>
<dbReference type="AlphaFoldDB" id="A0A2W5ZBX1"/>
<dbReference type="GO" id="GO:0016747">
    <property type="term" value="F:acyltransferase activity, transferring groups other than amino-acyl groups"/>
    <property type="evidence" value="ECO:0007669"/>
    <property type="project" value="InterPro"/>
</dbReference>
<gene>
    <name evidence="3" type="ORF">DLM65_08145</name>
    <name evidence="2" type="ORF">JF886_01820</name>
</gene>
<dbReference type="InterPro" id="IPR016181">
    <property type="entry name" value="Acyl_CoA_acyltransferase"/>
</dbReference>
<dbReference type="EMBL" id="JAEKNS010000026">
    <property type="protein sequence ID" value="MBJ7593593.1"/>
    <property type="molecule type" value="Genomic_DNA"/>
</dbReference>
<accession>A0A934JYD7</accession>
<dbReference type="InterPro" id="IPR000182">
    <property type="entry name" value="GNAT_dom"/>
</dbReference>
<dbReference type="PROSITE" id="PS51186">
    <property type="entry name" value="GNAT"/>
    <property type="match status" value="1"/>
</dbReference>
<dbReference type="Gene3D" id="3.40.630.30">
    <property type="match status" value="2"/>
</dbReference>
<dbReference type="Proteomes" id="UP000606991">
    <property type="component" value="Unassembled WGS sequence"/>
</dbReference>
<evidence type="ECO:0000259" key="1">
    <source>
        <dbReference type="PROSITE" id="PS51186"/>
    </source>
</evidence>
<reference evidence="2 5" key="3">
    <citation type="submission" date="2020-10" db="EMBL/GenBank/DDBJ databases">
        <title>Ca. Dormibacterota MAGs.</title>
        <authorList>
            <person name="Montgomery K."/>
        </authorList>
    </citation>
    <scope>NUCLEOTIDE SEQUENCE [LARGE SCALE GENOMIC DNA]</scope>
    <source>
        <strain evidence="2">SC8812_S17_18</strain>
    </source>
</reference>
<comment type="caution">
    <text evidence="3">The sequence shown here is derived from an EMBL/GenBank/DDBJ whole genome shotgun (WGS) entry which is preliminary data.</text>
</comment>
<protein>
    <submittedName>
        <fullName evidence="2">GNAT family N-acetyltransferase</fullName>
    </submittedName>
</protein>
<dbReference type="RefSeq" id="WP_337309016.1">
    <property type="nucleotide sequence ID" value="NZ_JAEKNS010000026.1"/>
</dbReference>
<dbReference type="EMBL" id="QHBU01000153">
    <property type="protein sequence ID" value="PZR80395.1"/>
    <property type="molecule type" value="Genomic_DNA"/>
</dbReference>
<evidence type="ECO:0000313" key="2">
    <source>
        <dbReference type="EMBL" id="MBJ7593593.1"/>
    </source>
</evidence>
<accession>A0A2W5ZBX1</accession>
<proteinExistence type="predicted"/>
<name>A0A2W5ZBX1_9BACT</name>
<dbReference type="Pfam" id="PF00583">
    <property type="entry name" value="Acetyltransf_1"/>
    <property type="match status" value="1"/>
</dbReference>
<dbReference type="CDD" id="cd04301">
    <property type="entry name" value="NAT_SF"/>
    <property type="match status" value="1"/>
</dbReference>
<dbReference type="SUPFAM" id="SSF55729">
    <property type="entry name" value="Acyl-CoA N-acyltransferases (Nat)"/>
    <property type="match status" value="1"/>
</dbReference>
<evidence type="ECO:0000313" key="3">
    <source>
        <dbReference type="EMBL" id="PZR80395.1"/>
    </source>
</evidence>
<feature type="domain" description="N-acetyltransferase" evidence="1">
    <location>
        <begin position="1"/>
        <end position="167"/>
    </location>
</feature>
<organism evidence="3 4">
    <name type="scientific">Candidatus Aeolococcus gillhamiae</name>
    <dbReference type="NCBI Taxonomy" id="3127015"/>
    <lineage>
        <taxon>Bacteria</taxon>
        <taxon>Bacillati</taxon>
        <taxon>Candidatus Dormiibacterota</taxon>
        <taxon>Candidatus Dormibacteria</taxon>
        <taxon>Candidatus Aeolococcales</taxon>
        <taxon>Candidatus Aeolococcaceae</taxon>
        <taxon>Candidatus Aeolococcus</taxon>
    </lineage>
</organism>
<evidence type="ECO:0000313" key="4">
    <source>
        <dbReference type="Proteomes" id="UP000248724"/>
    </source>
</evidence>